<keyword evidence="2" id="KW-1185">Reference proteome</keyword>
<accession>G8U0T0</accession>
<name>G8U0T0_SULAD</name>
<dbReference type="CDD" id="cd11527">
    <property type="entry name" value="NTP-PPase_dUTPase"/>
    <property type="match status" value="1"/>
</dbReference>
<dbReference type="SUPFAM" id="SSF101386">
    <property type="entry name" value="all-alpha NTP pyrophosphatases"/>
    <property type="match status" value="1"/>
</dbReference>
<dbReference type="InterPro" id="IPR014871">
    <property type="entry name" value="dUTPase/dCTP_pyrophosphatase"/>
</dbReference>
<dbReference type="PATRIC" id="fig|679936.5.peg.1956"/>
<protein>
    <submittedName>
        <fullName evidence="1">dUTPase</fullName>
    </submittedName>
</protein>
<dbReference type="STRING" id="679936.Sulac_1890"/>
<dbReference type="Gene3D" id="1.10.4010.10">
    <property type="entry name" value="Type II deoxyuridine triphosphatase"/>
    <property type="match status" value="1"/>
</dbReference>
<gene>
    <name evidence="1" type="ordered locus">Sulac_1890</name>
</gene>
<proteinExistence type="predicted"/>
<dbReference type="Proteomes" id="UP000005439">
    <property type="component" value="Chromosome"/>
</dbReference>
<reference evidence="1 2" key="2">
    <citation type="journal article" date="2012" name="Stand. Genomic Sci.">
        <title>Complete genome sequence of the moderately thermophilic mineral-sulfide-oxidizing firmicute Sulfobacillus acidophilus type strain (NAL(T)).</title>
        <authorList>
            <person name="Anderson I."/>
            <person name="Chertkov O."/>
            <person name="Chen A."/>
            <person name="Saunders E."/>
            <person name="Lapidus A."/>
            <person name="Nolan M."/>
            <person name="Lucas S."/>
            <person name="Hammon N."/>
            <person name="Deshpande S."/>
            <person name="Cheng J.F."/>
            <person name="Han C."/>
            <person name="Tapia R."/>
            <person name="Goodwin L.A."/>
            <person name="Pitluck S."/>
            <person name="Liolios K."/>
            <person name="Pagani I."/>
            <person name="Ivanova N."/>
            <person name="Mikhailova N."/>
            <person name="Pati A."/>
            <person name="Palaniappan K."/>
            <person name="Land M."/>
            <person name="Pan C."/>
            <person name="Rohde M."/>
            <person name="Pukall R."/>
            <person name="Goker M."/>
            <person name="Detter J.C."/>
            <person name="Woyke T."/>
            <person name="Bristow J."/>
            <person name="Eisen J.A."/>
            <person name="Markowitz V."/>
            <person name="Hugenholtz P."/>
            <person name="Kyrpides N.C."/>
            <person name="Klenk H.P."/>
            <person name="Mavromatis K."/>
        </authorList>
    </citation>
    <scope>NUCLEOTIDE SEQUENCE [LARGE SCALE GENOMIC DNA]</scope>
    <source>
        <strain evidence="2">ATCC 700253 / DSM 10332 / NAL</strain>
    </source>
</reference>
<organism evidence="1 2">
    <name type="scientific">Sulfobacillus acidophilus (strain ATCC 700253 / DSM 10332 / NAL)</name>
    <dbReference type="NCBI Taxonomy" id="679936"/>
    <lineage>
        <taxon>Bacteria</taxon>
        <taxon>Bacillati</taxon>
        <taxon>Bacillota</taxon>
        <taxon>Clostridia</taxon>
        <taxon>Eubacteriales</taxon>
        <taxon>Clostridiales Family XVII. Incertae Sedis</taxon>
        <taxon>Sulfobacillus</taxon>
    </lineage>
</organism>
<dbReference type="Pfam" id="PF08761">
    <property type="entry name" value="dUTPase_2"/>
    <property type="match status" value="1"/>
</dbReference>
<dbReference type="HOGENOM" id="CLU_105318_2_0_9"/>
<reference evidence="2" key="1">
    <citation type="submission" date="2011-12" db="EMBL/GenBank/DDBJ databases">
        <title>The complete genome of chromosome of Sulfobacillus acidophilus DSM 10332.</title>
        <authorList>
            <person name="Lucas S."/>
            <person name="Han J."/>
            <person name="Lapidus A."/>
            <person name="Bruce D."/>
            <person name="Goodwin L."/>
            <person name="Pitluck S."/>
            <person name="Peters L."/>
            <person name="Kyrpides N."/>
            <person name="Mavromatis K."/>
            <person name="Ivanova N."/>
            <person name="Mikhailova N."/>
            <person name="Chertkov O."/>
            <person name="Saunders E."/>
            <person name="Detter J.C."/>
            <person name="Tapia R."/>
            <person name="Han C."/>
            <person name="Land M."/>
            <person name="Hauser L."/>
            <person name="Markowitz V."/>
            <person name="Cheng J.-F."/>
            <person name="Hugenholtz P."/>
            <person name="Woyke T."/>
            <person name="Wu D."/>
            <person name="Pukall R."/>
            <person name="Gehrich-Schroeter G."/>
            <person name="Schneider S."/>
            <person name="Klenk H.-P."/>
            <person name="Eisen J.A."/>
        </authorList>
    </citation>
    <scope>NUCLEOTIDE SEQUENCE [LARGE SCALE GENOMIC DNA]</scope>
    <source>
        <strain evidence="2">ATCC 700253 / DSM 10332 / NAL</strain>
    </source>
</reference>
<evidence type="ECO:0000313" key="2">
    <source>
        <dbReference type="Proteomes" id="UP000005439"/>
    </source>
</evidence>
<dbReference type="AlphaFoldDB" id="G8U0T0"/>
<sequence>MDRLEEIFTWQHQFNQQLRRDRQLDWDAATWIQKEALALMVELGEVVEEARFKWWKNPEPIQPEKLHEELVDVLHFFISMCLDAGLDAESLYQAYLKKNQENFRRQAGLSEKSGYAVKSPE</sequence>
<dbReference type="KEGG" id="sap:Sulac_1890"/>
<evidence type="ECO:0000313" key="1">
    <source>
        <dbReference type="EMBL" id="AEW05383.1"/>
    </source>
</evidence>
<dbReference type="EMBL" id="CP003179">
    <property type="protein sequence ID" value="AEW05383.1"/>
    <property type="molecule type" value="Genomic_DNA"/>
</dbReference>